<dbReference type="EMBL" id="HBEM01010020">
    <property type="protein sequence ID" value="CAD8443011.1"/>
    <property type="molecule type" value="Transcribed_RNA"/>
</dbReference>
<keyword evidence="1" id="KW-0677">Repeat</keyword>
<sequence length="164" mass="18562">MIEEMIKSSVSFDLSTVTAVVNACQRAYAWTHALGLLNLPSALNLRWDYIMYDNAIATLVSSQRWEDGLNIFYRMATVSIRRDTVSFNAALFACRQGAKWEVATQLVQQMRDQMVDVDHRTRRHLTRILQNITDNRAQDPPQSKDLGSAAGQILDTTRKDLGSV</sequence>
<dbReference type="InterPro" id="IPR011990">
    <property type="entry name" value="TPR-like_helical_dom_sf"/>
</dbReference>
<protein>
    <recommendedName>
        <fullName evidence="4">Pentacotripeptide-repeat region of PRORP domain-containing protein</fullName>
    </recommendedName>
</protein>
<evidence type="ECO:0000256" key="1">
    <source>
        <dbReference type="ARBA" id="ARBA00022737"/>
    </source>
</evidence>
<name>A0A7S0GXD8_9EUKA</name>
<gene>
    <name evidence="3" type="ORF">LAMO00422_LOCUS7032</name>
</gene>
<reference evidence="3" key="1">
    <citation type="submission" date="2021-01" db="EMBL/GenBank/DDBJ databases">
        <authorList>
            <person name="Corre E."/>
            <person name="Pelletier E."/>
            <person name="Niang G."/>
            <person name="Scheremetjew M."/>
            <person name="Finn R."/>
            <person name="Kale V."/>
            <person name="Holt S."/>
            <person name="Cochrane G."/>
            <person name="Meng A."/>
            <person name="Brown T."/>
            <person name="Cohen L."/>
        </authorList>
    </citation>
    <scope>NUCLEOTIDE SEQUENCE</scope>
    <source>
        <strain evidence="3">CCMP2058</strain>
    </source>
</reference>
<proteinExistence type="predicted"/>
<accession>A0A7S0GXD8</accession>
<dbReference type="AlphaFoldDB" id="A0A7S0GXD8"/>
<evidence type="ECO:0000313" key="3">
    <source>
        <dbReference type="EMBL" id="CAD8443011.1"/>
    </source>
</evidence>
<evidence type="ECO:0008006" key="4">
    <source>
        <dbReference type="Google" id="ProtNLM"/>
    </source>
</evidence>
<dbReference type="PANTHER" id="PTHR47936">
    <property type="entry name" value="PPR_LONG DOMAIN-CONTAINING PROTEIN"/>
    <property type="match status" value="1"/>
</dbReference>
<organism evidence="3">
    <name type="scientific">Amorphochlora amoebiformis</name>
    <dbReference type="NCBI Taxonomy" id="1561963"/>
    <lineage>
        <taxon>Eukaryota</taxon>
        <taxon>Sar</taxon>
        <taxon>Rhizaria</taxon>
        <taxon>Cercozoa</taxon>
        <taxon>Chlorarachniophyceae</taxon>
        <taxon>Amorphochlora</taxon>
    </lineage>
</organism>
<feature type="region of interest" description="Disordered" evidence="2">
    <location>
        <begin position="132"/>
        <end position="151"/>
    </location>
</feature>
<evidence type="ECO:0000256" key="2">
    <source>
        <dbReference type="SAM" id="MobiDB-lite"/>
    </source>
</evidence>
<dbReference type="Gene3D" id="1.25.40.10">
    <property type="entry name" value="Tetratricopeptide repeat domain"/>
    <property type="match status" value="1"/>
</dbReference>
<dbReference type="PANTHER" id="PTHR47936:SF1">
    <property type="entry name" value="PENTATRICOPEPTIDE REPEAT-CONTAINING PROTEIN GUN1, CHLOROPLASTIC"/>
    <property type="match status" value="1"/>
</dbReference>